<keyword evidence="2" id="KW-1185">Reference proteome</keyword>
<dbReference type="Proteomes" id="UP001057402">
    <property type="component" value="Chromosome 4"/>
</dbReference>
<name>A0ACB9R3T9_9MYRT</name>
<comment type="caution">
    <text evidence="1">The sequence shown here is derived from an EMBL/GenBank/DDBJ whole genome shotgun (WGS) entry which is preliminary data.</text>
</comment>
<dbReference type="EMBL" id="CM042883">
    <property type="protein sequence ID" value="KAI4373370.1"/>
    <property type="molecule type" value="Genomic_DNA"/>
</dbReference>
<reference evidence="2" key="1">
    <citation type="journal article" date="2023" name="Front. Plant Sci.">
        <title>Chromosomal-level genome assembly of Melastoma candidum provides insights into trichome evolution.</title>
        <authorList>
            <person name="Zhong Y."/>
            <person name="Wu W."/>
            <person name="Sun C."/>
            <person name="Zou P."/>
            <person name="Liu Y."/>
            <person name="Dai S."/>
            <person name="Zhou R."/>
        </authorList>
    </citation>
    <scope>NUCLEOTIDE SEQUENCE [LARGE SCALE GENOMIC DNA]</scope>
</reference>
<evidence type="ECO:0000313" key="1">
    <source>
        <dbReference type="EMBL" id="KAI4373370.1"/>
    </source>
</evidence>
<accession>A0ACB9R3T9</accession>
<sequence>MQSCLALRYEALVLRDAKSTSHHWLEVGCGEWLRFAEDAVDSGFHPIARKACDSALLCLRKIGTSDTRAVPIHNEGELADRIERLRTIALLSTSSLSVQAEAAEYLKRKNDKESQESAFSSDEYQQCASALYRESIKKRHAREFSQMRLAPENLRSPISSDYRGVTQMFHHPPLSIASGNNNSPVGHKGYSNKPCRSFPHSRSPLPWPRPGGGIPRRHSCGVWTASAMVFSAFLHFDLLEKNYHFPNDSSGIASEELPTETNPKVLRRAFECVSLSSKSQYLQFTIVYELEVMEMEAVKSKFAFPVISLLVQPSHT</sequence>
<evidence type="ECO:0000313" key="2">
    <source>
        <dbReference type="Proteomes" id="UP001057402"/>
    </source>
</evidence>
<protein>
    <submittedName>
        <fullName evidence="1">Uncharacterized protein</fullName>
    </submittedName>
</protein>
<organism evidence="1 2">
    <name type="scientific">Melastoma candidum</name>
    <dbReference type="NCBI Taxonomy" id="119954"/>
    <lineage>
        <taxon>Eukaryota</taxon>
        <taxon>Viridiplantae</taxon>
        <taxon>Streptophyta</taxon>
        <taxon>Embryophyta</taxon>
        <taxon>Tracheophyta</taxon>
        <taxon>Spermatophyta</taxon>
        <taxon>Magnoliopsida</taxon>
        <taxon>eudicotyledons</taxon>
        <taxon>Gunneridae</taxon>
        <taxon>Pentapetalae</taxon>
        <taxon>rosids</taxon>
        <taxon>malvids</taxon>
        <taxon>Myrtales</taxon>
        <taxon>Melastomataceae</taxon>
        <taxon>Melastomatoideae</taxon>
        <taxon>Melastomateae</taxon>
        <taxon>Melastoma</taxon>
    </lineage>
</organism>
<gene>
    <name evidence="1" type="ORF">MLD38_011501</name>
</gene>
<proteinExistence type="predicted"/>